<evidence type="ECO:0000256" key="4">
    <source>
        <dbReference type="ARBA" id="ARBA00022448"/>
    </source>
</evidence>
<feature type="transmembrane region" description="Helical" evidence="13">
    <location>
        <begin position="20"/>
        <end position="41"/>
    </location>
</feature>
<evidence type="ECO:0000256" key="3">
    <source>
        <dbReference type="ARBA" id="ARBA00022093"/>
    </source>
</evidence>
<dbReference type="Proteomes" id="UP001596501">
    <property type="component" value="Unassembled WGS sequence"/>
</dbReference>
<reference evidence="16" key="1">
    <citation type="journal article" date="2019" name="Int. J. Syst. Evol. Microbiol.">
        <title>The Global Catalogue of Microorganisms (GCM) 10K type strain sequencing project: providing services to taxonomists for standard genome sequencing and annotation.</title>
        <authorList>
            <consortium name="The Broad Institute Genomics Platform"/>
            <consortium name="The Broad Institute Genome Sequencing Center for Infectious Disease"/>
            <person name="Wu L."/>
            <person name="Ma J."/>
        </authorList>
    </citation>
    <scope>NUCLEOTIDE SEQUENCE [LARGE SCALE GENOMIC DNA]</scope>
    <source>
        <strain evidence="16">CGMCC 1.12371</strain>
    </source>
</reference>
<keyword evidence="16" id="KW-1185">Reference proteome</keyword>
<dbReference type="Pfam" id="PF01618">
    <property type="entry name" value="MotA_ExbB"/>
    <property type="match status" value="1"/>
</dbReference>
<evidence type="ECO:0000259" key="14">
    <source>
        <dbReference type="Pfam" id="PF01618"/>
    </source>
</evidence>
<evidence type="ECO:0000256" key="2">
    <source>
        <dbReference type="ARBA" id="ARBA00011471"/>
    </source>
</evidence>
<accession>A0ABW2QFN7</accession>
<comment type="caution">
    <text evidence="15">The sequence shown here is derived from an EMBL/GenBank/DDBJ whole genome shotgun (WGS) entry which is preliminary data.</text>
</comment>
<keyword evidence="5" id="KW-1003">Cell membrane</keyword>
<evidence type="ECO:0000313" key="16">
    <source>
        <dbReference type="Proteomes" id="UP001596501"/>
    </source>
</evidence>
<protein>
    <recommendedName>
        <fullName evidence="3">Biopolymer transport protein ExbB</fullName>
    </recommendedName>
</protein>
<feature type="domain" description="MotA/TolQ/ExbB proton channel" evidence="14">
    <location>
        <begin position="102"/>
        <end position="210"/>
    </location>
</feature>
<evidence type="ECO:0000256" key="7">
    <source>
        <dbReference type="ARBA" id="ARBA00022692"/>
    </source>
</evidence>
<evidence type="ECO:0000256" key="12">
    <source>
        <dbReference type="RuleBase" id="RU004057"/>
    </source>
</evidence>
<evidence type="ECO:0000256" key="1">
    <source>
        <dbReference type="ARBA" id="ARBA00004429"/>
    </source>
</evidence>
<comment type="subunit">
    <text evidence="2">The accessory proteins ExbB and ExbD seem to form a complex with TonB.</text>
</comment>
<dbReference type="EMBL" id="JBHTCA010000003">
    <property type="protein sequence ID" value="MFC7408280.1"/>
    <property type="molecule type" value="Genomic_DNA"/>
</dbReference>
<comment type="similarity">
    <text evidence="12">Belongs to the exbB/tolQ family.</text>
</comment>
<keyword evidence="6" id="KW-0997">Cell inner membrane</keyword>
<dbReference type="InterPro" id="IPR050790">
    <property type="entry name" value="ExbB/TolQ_transport"/>
</dbReference>
<evidence type="ECO:0000256" key="8">
    <source>
        <dbReference type="ARBA" id="ARBA00022927"/>
    </source>
</evidence>
<keyword evidence="9 13" id="KW-1133">Transmembrane helix</keyword>
<gene>
    <name evidence="15" type="ORF">ACFQPB_05355</name>
</gene>
<dbReference type="InterPro" id="IPR002898">
    <property type="entry name" value="MotA_ExbB_proton_chnl"/>
</dbReference>
<feature type="transmembrane region" description="Helical" evidence="13">
    <location>
        <begin position="131"/>
        <end position="158"/>
    </location>
</feature>
<dbReference type="PANTHER" id="PTHR30625:SF14">
    <property type="entry name" value="BIOPOLYMER TRANSPORT PROTEIN EXBB"/>
    <property type="match status" value="1"/>
</dbReference>
<evidence type="ECO:0000256" key="5">
    <source>
        <dbReference type="ARBA" id="ARBA00022475"/>
    </source>
</evidence>
<proteinExistence type="inferred from homology"/>
<evidence type="ECO:0000256" key="10">
    <source>
        <dbReference type="ARBA" id="ARBA00023136"/>
    </source>
</evidence>
<comment type="function">
    <text evidence="11">Involved in the TonB-dependent energy-dependent transport of various receptor-bound substrates. Protects ExbD from proteolytic degradation and functionally stabilizes TonB.</text>
</comment>
<keyword evidence="10 13" id="KW-0472">Membrane</keyword>
<evidence type="ECO:0000256" key="11">
    <source>
        <dbReference type="ARBA" id="ARBA00024816"/>
    </source>
</evidence>
<evidence type="ECO:0000256" key="13">
    <source>
        <dbReference type="SAM" id="Phobius"/>
    </source>
</evidence>
<keyword evidence="4 12" id="KW-0813">Transport</keyword>
<keyword evidence="7 13" id="KW-0812">Transmembrane</keyword>
<keyword evidence="8 12" id="KW-0653">Protein transport</keyword>
<feature type="transmembrane region" description="Helical" evidence="13">
    <location>
        <begin position="178"/>
        <end position="199"/>
    </location>
</feature>
<evidence type="ECO:0000256" key="9">
    <source>
        <dbReference type="ARBA" id="ARBA00022989"/>
    </source>
</evidence>
<organism evidence="15 16">
    <name type="scientific">Hydrogenophaga atypica</name>
    <dbReference type="NCBI Taxonomy" id="249409"/>
    <lineage>
        <taxon>Bacteria</taxon>
        <taxon>Pseudomonadati</taxon>
        <taxon>Pseudomonadota</taxon>
        <taxon>Betaproteobacteria</taxon>
        <taxon>Burkholderiales</taxon>
        <taxon>Comamonadaceae</taxon>
        <taxon>Hydrogenophaga</taxon>
    </lineage>
</organism>
<comment type="subcellular location">
    <subcellularLocation>
        <location evidence="1">Cell inner membrane</location>
        <topology evidence="1">Multi-pass membrane protein</topology>
    </subcellularLocation>
    <subcellularLocation>
        <location evidence="12">Membrane</location>
        <topology evidence="12">Multi-pass membrane protein</topology>
    </subcellularLocation>
</comment>
<dbReference type="PANTHER" id="PTHR30625">
    <property type="entry name" value="PROTEIN TOLQ"/>
    <property type="match status" value="1"/>
</dbReference>
<sequence>METSMGLAHVWNEGDWVTRTVALLLLGMSLASWMVIIVKALDLRRHRAQAQQVESFWHSNDFADGLNKLGEDEGNPFRQLALQGREATRHVLHQDGQNKPQLHDSLDVSDWVTRALRNTIDDFTARLQGGLAVLASVGSTAPFVGLFGTVWGIYHALLGIGAAGQATIDKVAGPIGEALIMTALGLAVAIPAVLGYNALVRGNKGVLHKLNRFGHDLHAYFVTGARVSAGGEGKVVPMKKA</sequence>
<dbReference type="RefSeq" id="WP_382200424.1">
    <property type="nucleotide sequence ID" value="NZ_JBHTCA010000003.1"/>
</dbReference>
<evidence type="ECO:0000313" key="15">
    <source>
        <dbReference type="EMBL" id="MFC7408280.1"/>
    </source>
</evidence>
<name>A0ABW2QFN7_9BURK</name>
<evidence type="ECO:0000256" key="6">
    <source>
        <dbReference type="ARBA" id="ARBA00022519"/>
    </source>
</evidence>